<name>A0AAV6KK65_9ERIC</name>
<accession>A0AAV6KK65</accession>
<dbReference type="EMBL" id="JACTNZ010000004">
    <property type="protein sequence ID" value="KAG5552916.1"/>
    <property type="molecule type" value="Genomic_DNA"/>
</dbReference>
<sequence length="151" mass="16989">MEFTAQVKKTPIPTKSTTTHMPLLLDRACHYTGTFFDCYRRVIFSRVFEAKRPIIARRSISLPDRVMLCLAGPGHFGLFSKHYRRVVFQRATKAKRPRIARGVSIATCHGTRHRVATASPRVGYHPPPPPIVAKLAFALVAGRNMTMSEQS</sequence>
<comment type="caution">
    <text evidence="1">The sequence shown here is derived from an EMBL/GenBank/DDBJ whole genome shotgun (WGS) entry which is preliminary data.</text>
</comment>
<dbReference type="AlphaFoldDB" id="A0AAV6KK65"/>
<protein>
    <submittedName>
        <fullName evidence="1">Uncharacterized protein</fullName>
    </submittedName>
</protein>
<proteinExistence type="predicted"/>
<evidence type="ECO:0000313" key="1">
    <source>
        <dbReference type="EMBL" id="KAG5552916.1"/>
    </source>
</evidence>
<reference evidence="1" key="1">
    <citation type="submission" date="2020-08" db="EMBL/GenBank/DDBJ databases">
        <title>Plant Genome Project.</title>
        <authorList>
            <person name="Zhang R.-G."/>
        </authorList>
    </citation>
    <scope>NUCLEOTIDE SEQUENCE</scope>
    <source>
        <strain evidence="1">WSP0</strain>
        <tissue evidence="1">Leaf</tissue>
    </source>
</reference>
<organism evidence="1 2">
    <name type="scientific">Rhododendron griersonianum</name>
    <dbReference type="NCBI Taxonomy" id="479676"/>
    <lineage>
        <taxon>Eukaryota</taxon>
        <taxon>Viridiplantae</taxon>
        <taxon>Streptophyta</taxon>
        <taxon>Embryophyta</taxon>
        <taxon>Tracheophyta</taxon>
        <taxon>Spermatophyta</taxon>
        <taxon>Magnoliopsida</taxon>
        <taxon>eudicotyledons</taxon>
        <taxon>Gunneridae</taxon>
        <taxon>Pentapetalae</taxon>
        <taxon>asterids</taxon>
        <taxon>Ericales</taxon>
        <taxon>Ericaceae</taxon>
        <taxon>Ericoideae</taxon>
        <taxon>Rhodoreae</taxon>
        <taxon>Rhododendron</taxon>
    </lineage>
</organism>
<evidence type="ECO:0000313" key="2">
    <source>
        <dbReference type="Proteomes" id="UP000823749"/>
    </source>
</evidence>
<dbReference type="Proteomes" id="UP000823749">
    <property type="component" value="Chromosome 4"/>
</dbReference>
<gene>
    <name evidence="1" type="ORF">RHGRI_010888</name>
</gene>
<keyword evidence="2" id="KW-1185">Reference proteome</keyword>